<evidence type="ECO:0000256" key="3">
    <source>
        <dbReference type="ARBA" id="ARBA00023315"/>
    </source>
</evidence>
<dbReference type="GO" id="GO:0008233">
    <property type="term" value="F:peptidase activity"/>
    <property type="evidence" value="ECO:0007669"/>
    <property type="project" value="UniProtKB-KW"/>
</dbReference>
<dbReference type="GO" id="GO:0006508">
    <property type="term" value="P:proteolysis"/>
    <property type="evidence" value="ECO:0007669"/>
    <property type="project" value="UniProtKB-KW"/>
</dbReference>
<dbReference type="PANTHER" id="PTHR10545:SF29">
    <property type="entry name" value="GH14572P-RELATED"/>
    <property type="match status" value="1"/>
</dbReference>
<dbReference type="PANTHER" id="PTHR10545">
    <property type="entry name" value="DIAMINE N-ACETYLTRANSFERASE"/>
    <property type="match status" value="1"/>
</dbReference>
<keyword evidence="2 5" id="KW-0808">Transferase</keyword>
<dbReference type="EC" id="2.3.1.-" evidence="5"/>
<proteinExistence type="inferred from homology"/>
<dbReference type="CDD" id="cd04301">
    <property type="entry name" value="NAT_SF"/>
    <property type="match status" value="1"/>
</dbReference>
<evidence type="ECO:0000313" key="6">
    <source>
        <dbReference type="Proteomes" id="UP000316095"/>
    </source>
</evidence>
<dbReference type="AlphaFoldDB" id="A0A5C5XAV4"/>
<dbReference type="GO" id="GO:0008080">
    <property type="term" value="F:N-acetyltransferase activity"/>
    <property type="evidence" value="ECO:0007669"/>
    <property type="project" value="TreeGrafter"/>
</dbReference>
<organism evidence="5 6">
    <name type="scientific">Rubinisphaera italica</name>
    <dbReference type="NCBI Taxonomy" id="2527969"/>
    <lineage>
        <taxon>Bacteria</taxon>
        <taxon>Pseudomonadati</taxon>
        <taxon>Planctomycetota</taxon>
        <taxon>Planctomycetia</taxon>
        <taxon>Planctomycetales</taxon>
        <taxon>Planctomycetaceae</taxon>
        <taxon>Rubinisphaera</taxon>
    </lineage>
</organism>
<dbReference type="EMBL" id="SJPG01000001">
    <property type="protein sequence ID" value="TWT59315.1"/>
    <property type="molecule type" value="Genomic_DNA"/>
</dbReference>
<dbReference type="Gene3D" id="3.40.630.30">
    <property type="match status" value="1"/>
</dbReference>
<dbReference type="FunFam" id="3.40.630.30:FF:000064">
    <property type="entry name" value="GNAT family acetyltransferase"/>
    <property type="match status" value="1"/>
</dbReference>
<keyword evidence="6" id="KW-1185">Reference proteome</keyword>
<dbReference type="InterPro" id="IPR000182">
    <property type="entry name" value="GNAT_dom"/>
</dbReference>
<keyword evidence="5" id="KW-0645">Protease</keyword>
<accession>A0A5C5XAV4</accession>
<keyword evidence="3 5" id="KW-0012">Acyltransferase</keyword>
<evidence type="ECO:0000256" key="2">
    <source>
        <dbReference type="ARBA" id="ARBA00022679"/>
    </source>
</evidence>
<name>A0A5C5XAV4_9PLAN</name>
<evidence type="ECO:0000313" key="5">
    <source>
        <dbReference type="EMBL" id="TWT59315.1"/>
    </source>
</evidence>
<comment type="caution">
    <text evidence="5">The sequence shown here is derived from an EMBL/GenBank/DDBJ whole genome shotgun (WGS) entry which is preliminary data.</text>
</comment>
<dbReference type="Proteomes" id="UP000316095">
    <property type="component" value="Unassembled WGS sequence"/>
</dbReference>
<evidence type="ECO:0000256" key="1">
    <source>
        <dbReference type="ARBA" id="ARBA00008694"/>
    </source>
</evidence>
<gene>
    <name evidence="5" type="primary">paiA</name>
    <name evidence="5" type="ORF">Pan54_00150</name>
</gene>
<sequence>MSAPLSIGYDRHNRYRNFNRNRLPSLTRSWLQDQIMSFTIRPVNPEDCETILSLIRELAVYEKMLDEVVATPEMIRESLFGDRPDAECLLAEVDGDCVGFALYFFNYSTFLGRQGLYLEDLFVQPEFRKQGIGKALFKKVAEVAVERNCGRMEWSVLDWNEPSIEFYKSMGAEAMEEWTVYRLTGERLKSINKIDSV</sequence>
<dbReference type="PROSITE" id="PS51186">
    <property type="entry name" value="GNAT"/>
    <property type="match status" value="1"/>
</dbReference>
<dbReference type="SUPFAM" id="SSF55729">
    <property type="entry name" value="Acyl-CoA N-acyltransferases (Nat)"/>
    <property type="match status" value="1"/>
</dbReference>
<keyword evidence="5" id="KW-0378">Hydrolase</keyword>
<dbReference type="InterPro" id="IPR051016">
    <property type="entry name" value="Diverse_Substrate_AcTransf"/>
</dbReference>
<dbReference type="InterPro" id="IPR016181">
    <property type="entry name" value="Acyl_CoA_acyltransferase"/>
</dbReference>
<reference evidence="5 6" key="1">
    <citation type="submission" date="2019-02" db="EMBL/GenBank/DDBJ databases">
        <title>Deep-cultivation of Planctomycetes and their phenomic and genomic characterization uncovers novel biology.</title>
        <authorList>
            <person name="Wiegand S."/>
            <person name="Jogler M."/>
            <person name="Boedeker C."/>
            <person name="Pinto D."/>
            <person name="Vollmers J."/>
            <person name="Rivas-Marin E."/>
            <person name="Kohn T."/>
            <person name="Peeters S.H."/>
            <person name="Heuer A."/>
            <person name="Rast P."/>
            <person name="Oberbeckmann S."/>
            <person name="Bunk B."/>
            <person name="Jeske O."/>
            <person name="Meyerdierks A."/>
            <person name="Storesund J.E."/>
            <person name="Kallscheuer N."/>
            <person name="Luecker S."/>
            <person name="Lage O.M."/>
            <person name="Pohl T."/>
            <person name="Merkel B.J."/>
            <person name="Hornburger P."/>
            <person name="Mueller R.-W."/>
            <person name="Bruemmer F."/>
            <person name="Labrenz M."/>
            <person name="Spormann A.M."/>
            <person name="Op Den Camp H."/>
            <person name="Overmann J."/>
            <person name="Amann R."/>
            <person name="Jetten M.S.M."/>
            <person name="Mascher T."/>
            <person name="Medema M.H."/>
            <person name="Devos D.P."/>
            <person name="Kaster A.-K."/>
            <person name="Ovreas L."/>
            <person name="Rohde M."/>
            <person name="Galperin M.Y."/>
            <person name="Jogler C."/>
        </authorList>
    </citation>
    <scope>NUCLEOTIDE SEQUENCE [LARGE SCALE GENOMIC DNA]</scope>
    <source>
        <strain evidence="5 6">Pan54</strain>
    </source>
</reference>
<evidence type="ECO:0000259" key="4">
    <source>
        <dbReference type="PROSITE" id="PS51186"/>
    </source>
</evidence>
<feature type="domain" description="N-acetyltransferase" evidence="4">
    <location>
        <begin position="38"/>
        <end position="194"/>
    </location>
</feature>
<protein>
    <submittedName>
        <fullName evidence="5">Protease synthase and sporulation negative regulatory protein PAI 1</fullName>
        <ecNumber evidence="5">2.3.1.-</ecNumber>
    </submittedName>
</protein>
<dbReference type="Pfam" id="PF00583">
    <property type="entry name" value="Acetyltransf_1"/>
    <property type="match status" value="1"/>
</dbReference>
<comment type="similarity">
    <text evidence="1">Belongs to the acetyltransferase family.</text>
</comment>